<dbReference type="Proteomes" id="UP000230282">
    <property type="component" value="Unassembled WGS sequence"/>
</dbReference>
<name>A0A2M8RYA7_9PAST</name>
<sequence>MMKIVHKIALLSALSLTACSAQTDNSPILVGGEKDEYGCLPAAGYSWSKLKQECVQPFSIADIKLDDPANDTLAVYVILSADRSQAEVFAADFPSSRLLDAVKGGYLSQDKKVRLLKTPQGWKIRK</sequence>
<protein>
    <recommendedName>
        <fullName evidence="4">Lipoprotein</fullName>
    </recommendedName>
</protein>
<evidence type="ECO:0008006" key="4">
    <source>
        <dbReference type="Google" id="ProtNLM"/>
    </source>
</evidence>
<gene>
    <name evidence="2" type="ORF">CVP04_01920</name>
</gene>
<keyword evidence="3" id="KW-1185">Reference proteome</keyword>
<keyword evidence="1" id="KW-0732">Signal</keyword>
<dbReference type="OrthoDB" id="8913515at2"/>
<comment type="caution">
    <text evidence="2">The sequence shown here is derived from an EMBL/GenBank/DDBJ whole genome shotgun (WGS) entry which is preliminary data.</text>
</comment>
<dbReference type="EMBL" id="PHGZ01000004">
    <property type="protein sequence ID" value="PJG83871.1"/>
    <property type="molecule type" value="Genomic_DNA"/>
</dbReference>
<accession>A0A2M8RYA7</accession>
<dbReference type="RefSeq" id="WP_100295836.1">
    <property type="nucleotide sequence ID" value="NZ_PHGZ01000004.1"/>
</dbReference>
<evidence type="ECO:0000313" key="3">
    <source>
        <dbReference type="Proteomes" id="UP000230282"/>
    </source>
</evidence>
<evidence type="ECO:0000256" key="1">
    <source>
        <dbReference type="SAM" id="SignalP"/>
    </source>
</evidence>
<dbReference type="PROSITE" id="PS51257">
    <property type="entry name" value="PROKAR_LIPOPROTEIN"/>
    <property type="match status" value="1"/>
</dbReference>
<dbReference type="AlphaFoldDB" id="A0A2M8RYA7"/>
<reference evidence="2 3" key="1">
    <citation type="submission" date="2017-11" db="EMBL/GenBank/DDBJ databases">
        <title>Reclassification of Bisgaard taxon 5 as Caviibacterium pharyngocola gen. nov., sp. nov.</title>
        <authorList>
            <person name="Christensen H."/>
        </authorList>
    </citation>
    <scope>NUCLEOTIDE SEQUENCE [LARGE SCALE GENOMIC DNA]</scope>
    <source>
        <strain evidence="2 3">7_3</strain>
    </source>
</reference>
<feature type="signal peptide" evidence="1">
    <location>
        <begin position="1"/>
        <end position="23"/>
    </location>
</feature>
<organism evidence="2 3">
    <name type="scientific">Caviibacterium pharyngocola</name>
    <dbReference type="NCBI Taxonomy" id="28159"/>
    <lineage>
        <taxon>Bacteria</taxon>
        <taxon>Pseudomonadati</taxon>
        <taxon>Pseudomonadota</taxon>
        <taxon>Gammaproteobacteria</taxon>
        <taxon>Pasteurellales</taxon>
        <taxon>Pasteurellaceae</taxon>
        <taxon>Caviibacterium</taxon>
    </lineage>
</organism>
<evidence type="ECO:0000313" key="2">
    <source>
        <dbReference type="EMBL" id="PJG83871.1"/>
    </source>
</evidence>
<feature type="chain" id="PRO_5014630892" description="Lipoprotein" evidence="1">
    <location>
        <begin position="24"/>
        <end position="126"/>
    </location>
</feature>
<proteinExistence type="predicted"/>